<gene>
    <name evidence="3" type="ORF">FHX40_3575</name>
</gene>
<dbReference type="EMBL" id="VFPQ01000001">
    <property type="protein sequence ID" value="TQM76825.1"/>
    <property type="molecule type" value="Genomic_DNA"/>
</dbReference>
<evidence type="ECO:0000313" key="4">
    <source>
        <dbReference type="Proteomes" id="UP000319213"/>
    </source>
</evidence>
<dbReference type="RefSeq" id="WP_229789010.1">
    <property type="nucleotide sequence ID" value="NZ_BMPV01000005.1"/>
</dbReference>
<evidence type="ECO:0000313" key="3">
    <source>
        <dbReference type="EMBL" id="TQM76825.1"/>
    </source>
</evidence>
<feature type="transmembrane region" description="Helical" evidence="1">
    <location>
        <begin position="85"/>
        <end position="107"/>
    </location>
</feature>
<feature type="transmembrane region" description="Helical" evidence="1">
    <location>
        <begin position="128"/>
        <end position="156"/>
    </location>
</feature>
<proteinExistence type="predicted"/>
<keyword evidence="1" id="KW-0472">Membrane</keyword>
<evidence type="ECO:0000259" key="2">
    <source>
        <dbReference type="Pfam" id="PF25231"/>
    </source>
</evidence>
<feature type="transmembrane region" description="Helical" evidence="1">
    <location>
        <begin position="215"/>
        <end position="241"/>
    </location>
</feature>
<feature type="transmembrane region" description="Helical" evidence="1">
    <location>
        <begin position="261"/>
        <end position="289"/>
    </location>
</feature>
<accession>A0A543J1X3</accession>
<keyword evidence="1" id="KW-1133">Transmembrane helix</keyword>
<comment type="caution">
    <text evidence="3">The sequence shown here is derived from an EMBL/GenBank/DDBJ whole genome shotgun (WGS) entry which is preliminary data.</text>
</comment>
<organism evidence="3 4">
    <name type="scientific">Thermopolyspora flexuosa</name>
    <dbReference type="NCBI Taxonomy" id="103836"/>
    <lineage>
        <taxon>Bacteria</taxon>
        <taxon>Bacillati</taxon>
        <taxon>Actinomycetota</taxon>
        <taxon>Actinomycetes</taxon>
        <taxon>Streptosporangiales</taxon>
        <taxon>Streptosporangiaceae</taxon>
        <taxon>Thermopolyspora</taxon>
    </lineage>
</organism>
<keyword evidence="4" id="KW-1185">Reference proteome</keyword>
<sequence>MRPGIIPLRPLAVGEILDGALRLIRSSPRAALGLAAGAAVIGTLPLAIVQALEANEAFSSLFGEDASVRPPAGILPSVSEVIADAAGVLVQFLLVTVLTGVLTQILGRAVFGGRITAGEAWQRSKGRIPALLGTAVLTGLILAAPALVLITLIFFALGAAEIGLFFLLSLGGTVALICYVAFFGTRLALAAPAVVLERLGVIAALRRSWELTRGAFWRVFGVIVLTNIIVAVVTLVIGIPFGLMAGAILFATDGGSGATPVLVTLSVLSEMCAAIITYPLQAGVLGLLYTDRRMRAEAFDLVLQSAAADQYRLGWVPASADELWLRPAGGGPHGGA</sequence>
<name>A0A543J1X3_9ACTN</name>
<reference evidence="3 4" key="1">
    <citation type="submission" date="2019-06" db="EMBL/GenBank/DDBJ databases">
        <title>Sequencing the genomes of 1000 actinobacteria strains.</title>
        <authorList>
            <person name="Klenk H.-P."/>
        </authorList>
    </citation>
    <scope>NUCLEOTIDE SEQUENCE [LARGE SCALE GENOMIC DNA]</scope>
    <source>
        <strain evidence="3 4">DSM 43186</strain>
    </source>
</reference>
<dbReference type="AlphaFoldDB" id="A0A543J1X3"/>
<dbReference type="Pfam" id="PF25231">
    <property type="entry name" value="DUF7847"/>
    <property type="match status" value="1"/>
</dbReference>
<protein>
    <submittedName>
        <fullName evidence="3">Glycerophosphoryl diester phosphodiesterase family protein</fullName>
    </submittedName>
</protein>
<feature type="transmembrane region" description="Helical" evidence="1">
    <location>
        <begin position="31"/>
        <end position="52"/>
    </location>
</feature>
<evidence type="ECO:0000256" key="1">
    <source>
        <dbReference type="SAM" id="Phobius"/>
    </source>
</evidence>
<dbReference type="InterPro" id="IPR057169">
    <property type="entry name" value="DUF7847"/>
</dbReference>
<keyword evidence="1" id="KW-0812">Transmembrane</keyword>
<feature type="domain" description="DUF7847" evidence="2">
    <location>
        <begin position="11"/>
        <end position="270"/>
    </location>
</feature>
<feature type="transmembrane region" description="Helical" evidence="1">
    <location>
        <begin position="162"/>
        <end position="182"/>
    </location>
</feature>
<dbReference type="Proteomes" id="UP000319213">
    <property type="component" value="Unassembled WGS sequence"/>
</dbReference>